<evidence type="ECO:0000313" key="2">
    <source>
        <dbReference type="Proteomes" id="UP000799640"/>
    </source>
</evidence>
<protein>
    <submittedName>
        <fullName evidence="1">Uncharacterized protein</fullName>
    </submittedName>
</protein>
<accession>A0A6G1HPS6</accession>
<name>A0A6G1HPS6_9PEZI</name>
<keyword evidence="2" id="KW-1185">Reference proteome</keyword>
<organism evidence="1 2">
    <name type="scientific">Trichodelitschia bisporula</name>
    <dbReference type="NCBI Taxonomy" id="703511"/>
    <lineage>
        <taxon>Eukaryota</taxon>
        <taxon>Fungi</taxon>
        <taxon>Dikarya</taxon>
        <taxon>Ascomycota</taxon>
        <taxon>Pezizomycotina</taxon>
        <taxon>Dothideomycetes</taxon>
        <taxon>Dothideomycetes incertae sedis</taxon>
        <taxon>Phaeotrichales</taxon>
        <taxon>Phaeotrichaceae</taxon>
        <taxon>Trichodelitschia</taxon>
    </lineage>
</organism>
<dbReference type="AlphaFoldDB" id="A0A6G1HPS6"/>
<reference evidence="1" key="1">
    <citation type="journal article" date="2020" name="Stud. Mycol.">
        <title>101 Dothideomycetes genomes: a test case for predicting lifestyles and emergence of pathogens.</title>
        <authorList>
            <person name="Haridas S."/>
            <person name="Albert R."/>
            <person name="Binder M."/>
            <person name="Bloem J."/>
            <person name="Labutti K."/>
            <person name="Salamov A."/>
            <person name="Andreopoulos B."/>
            <person name="Baker S."/>
            <person name="Barry K."/>
            <person name="Bills G."/>
            <person name="Bluhm B."/>
            <person name="Cannon C."/>
            <person name="Castanera R."/>
            <person name="Culley D."/>
            <person name="Daum C."/>
            <person name="Ezra D."/>
            <person name="Gonzalez J."/>
            <person name="Henrissat B."/>
            <person name="Kuo A."/>
            <person name="Liang C."/>
            <person name="Lipzen A."/>
            <person name="Lutzoni F."/>
            <person name="Magnuson J."/>
            <person name="Mondo S."/>
            <person name="Nolan M."/>
            <person name="Ohm R."/>
            <person name="Pangilinan J."/>
            <person name="Park H.-J."/>
            <person name="Ramirez L."/>
            <person name="Alfaro M."/>
            <person name="Sun H."/>
            <person name="Tritt A."/>
            <person name="Yoshinaga Y."/>
            <person name="Zwiers L.-H."/>
            <person name="Turgeon B."/>
            <person name="Goodwin S."/>
            <person name="Spatafora J."/>
            <person name="Crous P."/>
            <person name="Grigoriev I."/>
        </authorList>
    </citation>
    <scope>NUCLEOTIDE SEQUENCE</scope>
    <source>
        <strain evidence="1">CBS 262.69</strain>
    </source>
</reference>
<proteinExistence type="predicted"/>
<sequence>MYSAAHHSLTALTALSPHGHITAGISAAQNIRTSVSRGASRGNRSHHTGTVCILSHKRNATHAPSWRRARVQFFFFAVPSTEHGRIGRGGAGVRRAAAAGVPCVHGLGLPPLPVEVLQNIAYADACKRSLRRRWI</sequence>
<evidence type="ECO:0000313" key="1">
    <source>
        <dbReference type="EMBL" id="KAF2397755.1"/>
    </source>
</evidence>
<dbReference type="EMBL" id="ML996702">
    <property type="protein sequence ID" value="KAF2397755.1"/>
    <property type="molecule type" value="Genomic_DNA"/>
</dbReference>
<dbReference type="Proteomes" id="UP000799640">
    <property type="component" value="Unassembled WGS sequence"/>
</dbReference>
<gene>
    <name evidence="1" type="ORF">EJ06DRAFT_135420</name>
</gene>